<dbReference type="InterPro" id="IPR036034">
    <property type="entry name" value="PDZ_sf"/>
</dbReference>
<dbReference type="InterPro" id="IPR007314">
    <property type="entry name" value="Cofac_haem-bd_dom"/>
</dbReference>
<proteinExistence type="predicted"/>
<dbReference type="SMART" id="SM00228">
    <property type="entry name" value="PDZ"/>
    <property type="match status" value="1"/>
</dbReference>
<dbReference type="PROSITE" id="PS51257">
    <property type="entry name" value="PROKAR_LIPOPROTEIN"/>
    <property type="match status" value="1"/>
</dbReference>
<dbReference type="InterPro" id="IPR041489">
    <property type="entry name" value="PDZ_6"/>
</dbReference>
<evidence type="ECO:0000313" key="3">
    <source>
        <dbReference type="Proteomes" id="UP001053296"/>
    </source>
</evidence>
<dbReference type="Gene3D" id="2.30.42.10">
    <property type="match status" value="1"/>
</dbReference>
<keyword evidence="3" id="KW-1185">Reference proteome</keyword>
<name>A0ABM7P7G4_9BACT</name>
<reference evidence="2" key="1">
    <citation type="journal article" date="2022" name="Arch. Microbiol.">
        <title>Pseudodesulfovibrio sediminis sp. nov., a mesophilic and neutrophilic sulfate-reducing bacterium isolated from sediment of a brackish lake.</title>
        <authorList>
            <person name="Takahashi A."/>
            <person name="Kojima H."/>
            <person name="Watanabe M."/>
            <person name="Fukui M."/>
        </authorList>
    </citation>
    <scope>NUCLEOTIDE SEQUENCE</scope>
    <source>
        <strain evidence="2">SF6</strain>
    </source>
</reference>
<dbReference type="Pfam" id="PF17820">
    <property type="entry name" value="PDZ_6"/>
    <property type="match status" value="1"/>
</dbReference>
<evidence type="ECO:0000313" key="2">
    <source>
        <dbReference type="EMBL" id="BCS88931.1"/>
    </source>
</evidence>
<accession>A0ABM7P7G4</accession>
<dbReference type="RefSeq" id="WP_229590924.1">
    <property type="nucleotide sequence ID" value="NZ_AP024485.1"/>
</dbReference>
<dbReference type="Gene3D" id="3.40.50.11550">
    <property type="match status" value="1"/>
</dbReference>
<feature type="domain" description="PDZ" evidence="1">
    <location>
        <begin position="292"/>
        <end position="375"/>
    </location>
</feature>
<dbReference type="CDD" id="cd14727">
    <property type="entry name" value="ChanN-like"/>
    <property type="match status" value="1"/>
</dbReference>
<dbReference type="InterPro" id="IPR001478">
    <property type="entry name" value="PDZ"/>
</dbReference>
<dbReference type="SUPFAM" id="SSF159501">
    <property type="entry name" value="EreA/ChaN-like"/>
    <property type="match status" value="1"/>
</dbReference>
<sequence>MGHNRGLIFFLLMALLTVGACVKKAPEVVMHPPLDVTFLPQRGDFVSQYGNRLAAQDVVDMAASYDYVLIGEGHRNVWDHKIQQQLLSGLSSDGKGVALGLEMVAVDMQPVLNDFAKGLVEPEALSEELEWPERWGYSFSMFKDLFVIARRNSVPIAGLNMPSAVTRKISREGRESLTEEEAALLPATIVPPSSEQRETLDAVFALHETKDMDDPVQRERFYLVQSLWDSKMAEEAVRLRREFDWPVLIIAGAGHVEQEWGIAMRLRQFDPGARVLSIMPWRGGEFDASAGDVFFYSPDTYESKMGATLTGLGEGGILVEGVKRGSRAAKAGLRPGDVLVEASGMPLDHLYSLHVAGTKVHEVGEELVFTVRRGTRTFVANVGKLGVPKAKTAAVKPPVPVADPETKEQ</sequence>
<dbReference type="PROSITE" id="PS50106">
    <property type="entry name" value="PDZ"/>
    <property type="match status" value="1"/>
</dbReference>
<organism evidence="2 3">
    <name type="scientific">Pseudodesulfovibrio sediminis</name>
    <dbReference type="NCBI Taxonomy" id="2810563"/>
    <lineage>
        <taxon>Bacteria</taxon>
        <taxon>Pseudomonadati</taxon>
        <taxon>Thermodesulfobacteriota</taxon>
        <taxon>Desulfovibrionia</taxon>
        <taxon>Desulfovibrionales</taxon>
        <taxon>Desulfovibrionaceae</taxon>
    </lineage>
</organism>
<evidence type="ECO:0000259" key="1">
    <source>
        <dbReference type="PROSITE" id="PS50106"/>
    </source>
</evidence>
<dbReference type="Proteomes" id="UP001053296">
    <property type="component" value="Chromosome"/>
</dbReference>
<gene>
    <name evidence="2" type="ORF">PSDVSF_21730</name>
</gene>
<protein>
    <submittedName>
        <fullName evidence="2">PDZ domain-containing protein</fullName>
    </submittedName>
</protein>
<dbReference type="Pfam" id="PF04187">
    <property type="entry name" value="Cofac_haem_bdg"/>
    <property type="match status" value="1"/>
</dbReference>
<dbReference type="EMBL" id="AP024485">
    <property type="protein sequence ID" value="BCS88931.1"/>
    <property type="molecule type" value="Genomic_DNA"/>
</dbReference>
<dbReference type="SUPFAM" id="SSF50156">
    <property type="entry name" value="PDZ domain-like"/>
    <property type="match status" value="1"/>
</dbReference>